<dbReference type="PROSITE" id="PS50005">
    <property type="entry name" value="TPR"/>
    <property type="match status" value="1"/>
</dbReference>
<feature type="repeat" description="TPR" evidence="2">
    <location>
        <begin position="605"/>
        <end position="638"/>
    </location>
</feature>
<dbReference type="SUPFAM" id="SSF48695">
    <property type="entry name" value="Multiheme cytochromes"/>
    <property type="match status" value="1"/>
</dbReference>
<evidence type="ECO:0000259" key="5">
    <source>
        <dbReference type="Pfam" id="PF13435"/>
    </source>
</evidence>
<sequence length="738" mass="81236">MKQSYTSLSRLLAAAFLVAAGSALFVGGCESDAGKKSAGDSQPSKVKAKPALPEGVDGPMLPDEGSRFSPSLARLVEDTPHMAALTEVDKCAECHADIVAQWRDSMHAFASFNNPLYRTAFDDFQSEDQPEKVRFCAGCHDPTLLFDDSITKPVSPKEPRAHLGVTCGVCHGVKKATYDGNASYELTSAPIPIPKNDDPDSIEKHIKRVVTYPVEDDELCASCHRGFLTQATGHDVFIQGIDEHKPWRRSGYAQNPTTRLDEAVEAADCTDCHMPRTDGGEASHRFPGGHTTFAKMLGSEAQLEANKRLLENAATLDIAAVGKGDEDLPSTPDDFSIDAGERLWFDVVVRNTGTGHNFPGGVKDLRDTWLEVRMTRADGSPLAHAGVDHAETGDDPTAHRLRVLLLDEEGKDEEIHAVAHFRTPVYNHTITPRDAALVRYTFALPESLEADAFPLEIHVKLRHRRLTKAFAQASCKAASSERGQQFLAATKIQLGRAPDPCVEQPIFDMETARATVRKDGFDLPEKPAWKRWFERGLALQSTLSERLYEAHDSFDRALSSIGEHGDDHHRAMALVGKAQVFARQGSHQKAIDLFDAAEKLVGEHPAIFFGRGKAYARVWRFDKAVEEFDKAAQRVDDDRVWRKLAQGQGSLSRAAASILAARSGLTLEPRDPDLLRSQMLALQALDAPADWVEEALAAFDRFKRDEDAHLIQAKCADRSAICRNERIQVHAHELVAVD</sequence>
<dbReference type="Pfam" id="PF13435">
    <property type="entry name" value="Cytochrome_C554"/>
    <property type="match status" value="1"/>
</dbReference>
<dbReference type="InterPro" id="IPR036280">
    <property type="entry name" value="Multihaem_cyt_sf"/>
</dbReference>
<dbReference type="Gene3D" id="1.10.1130.10">
    <property type="entry name" value="Flavocytochrome C3, Chain A"/>
    <property type="match status" value="1"/>
</dbReference>
<feature type="chain" id="PRO_5030106634" description="Cytochrome c-552/4 domain-containing protein" evidence="4">
    <location>
        <begin position="26"/>
        <end position="738"/>
    </location>
</feature>
<feature type="domain" description="Cytochrome c-552/4" evidence="5">
    <location>
        <begin position="90"/>
        <end position="172"/>
    </location>
</feature>
<dbReference type="InterPro" id="IPR019734">
    <property type="entry name" value="TPR_rpt"/>
</dbReference>
<dbReference type="RefSeq" id="WP_141199310.1">
    <property type="nucleotide sequence ID" value="NZ_CP041186.1"/>
</dbReference>
<feature type="region of interest" description="Disordered" evidence="3">
    <location>
        <begin position="34"/>
        <end position="63"/>
    </location>
</feature>
<dbReference type="OrthoDB" id="9814800at2"/>
<reference evidence="6 7" key="1">
    <citation type="submission" date="2019-06" db="EMBL/GenBank/DDBJ databases">
        <title>Persicimonas caeni gen. nov., sp. nov., a predatory bacterium isolated from solar saltern.</title>
        <authorList>
            <person name="Wang S."/>
        </authorList>
    </citation>
    <scope>NUCLEOTIDE SEQUENCE [LARGE SCALE GENOMIC DNA]</scope>
    <source>
        <strain evidence="6 7">YN101</strain>
    </source>
</reference>
<dbReference type="PROSITE" id="PS51257">
    <property type="entry name" value="PROKAR_LIPOPROTEIN"/>
    <property type="match status" value="1"/>
</dbReference>
<keyword evidence="7" id="KW-1185">Reference proteome</keyword>
<dbReference type="InterPro" id="IPR011990">
    <property type="entry name" value="TPR-like_helical_dom_sf"/>
</dbReference>
<evidence type="ECO:0000313" key="6">
    <source>
        <dbReference type="EMBL" id="QDG52849.1"/>
    </source>
</evidence>
<evidence type="ECO:0000256" key="2">
    <source>
        <dbReference type="PROSITE-ProRule" id="PRU00339"/>
    </source>
</evidence>
<name>A0A4Y6PXJ6_PERCE</name>
<dbReference type="SMART" id="SM00028">
    <property type="entry name" value="TPR"/>
    <property type="match status" value="2"/>
</dbReference>
<evidence type="ECO:0000256" key="3">
    <source>
        <dbReference type="SAM" id="MobiDB-lite"/>
    </source>
</evidence>
<keyword evidence="2" id="KW-0802">TPR repeat</keyword>
<dbReference type="AlphaFoldDB" id="A0A4Y6PXJ6"/>
<feature type="signal peptide" evidence="4">
    <location>
        <begin position="1"/>
        <end position="25"/>
    </location>
</feature>
<dbReference type="Gene3D" id="1.25.40.10">
    <property type="entry name" value="Tetratricopeptide repeat domain"/>
    <property type="match status" value="1"/>
</dbReference>
<proteinExistence type="predicted"/>
<accession>A0A5B8Y8Z3</accession>
<gene>
    <name evidence="6" type="ORF">FIV42_19485</name>
</gene>
<dbReference type="PANTHER" id="PTHR35038">
    <property type="entry name" value="DISSIMILATORY SULFITE REDUCTASE SIRA"/>
    <property type="match status" value="1"/>
</dbReference>
<organism evidence="6 7">
    <name type="scientific">Persicimonas caeni</name>
    <dbReference type="NCBI Taxonomy" id="2292766"/>
    <lineage>
        <taxon>Bacteria</taxon>
        <taxon>Deltaproteobacteria</taxon>
        <taxon>Bradymonadales</taxon>
        <taxon>Bradymonadaceae</taxon>
        <taxon>Persicimonas</taxon>
    </lineage>
</organism>
<evidence type="ECO:0000256" key="4">
    <source>
        <dbReference type="SAM" id="SignalP"/>
    </source>
</evidence>
<dbReference type="InterPro" id="IPR023155">
    <property type="entry name" value="Cyt_c-552/4"/>
</dbReference>
<dbReference type="EMBL" id="CP041186">
    <property type="protein sequence ID" value="QDG52849.1"/>
    <property type="molecule type" value="Genomic_DNA"/>
</dbReference>
<dbReference type="SUPFAM" id="SSF48452">
    <property type="entry name" value="TPR-like"/>
    <property type="match status" value="1"/>
</dbReference>
<evidence type="ECO:0000256" key="1">
    <source>
        <dbReference type="ARBA" id="ARBA00022729"/>
    </source>
</evidence>
<protein>
    <recommendedName>
        <fullName evidence="5">Cytochrome c-552/4 domain-containing protein</fullName>
    </recommendedName>
</protein>
<dbReference type="Proteomes" id="UP000315995">
    <property type="component" value="Chromosome"/>
</dbReference>
<keyword evidence="1 4" id="KW-0732">Signal</keyword>
<evidence type="ECO:0000313" key="7">
    <source>
        <dbReference type="Proteomes" id="UP000315995"/>
    </source>
</evidence>
<accession>A0A4Y6PXJ6</accession>
<dbReference type="InterPro" id="IPR051829">
    <property type="entry name" value="Multiheme_Cytochr_ET"/>
</dbReference>